<proteinExistence type="predicted"/>
<gene>
    <name evidence="1" type="ORF">KI387_040167</name>
</gene>
<organism evidence="1 2">
    <name type="scientific">Taxus chinensis</name>
    <name type="common">Chinese yew</name>
    <name type="synonym">Taxus wallichiana var. chinensis</name>
    <dbReference type="NCBI Taxonomy" id="29808"/>
    <lineage>
        <taxon>Eukaryota</taxon>
        <taxon>Viridiplantae</taxon>
        <taxon>Streptophyta</taxon>
        <taxon>Embryophyta</taxon>
        <taxon>Tracheophyta</taxon>
        <taxon>Spermatophyta</taxon>
        <taxon>Pinopsida</taxon>
        <taxon>Pinidae</taxon>
        <taxon>Conifers II</taxon>
        <taxon>Cupressales</taxon>
        <taxon>Taxaceae</taxon>
        <taxon>Taxus</taxon>
    </lineage>
</organism>
<comment type="caution">
    <text evidence="1">The sequence shown here is derived from an EMBL/GenBank/DDBJ whole genome shotgun (WGS) entry which is preliminary data.</text>
</comment>
<reference evidence="1 2" key="1">
    <citation type="journal article" date="2021" name="Nat. Plants">
        <title>The Taxus genome provides insights into paclitaxel biosynthesis.</title>
        <authorList>
            <person name="Xiong X."/>
            <person name="Gou J."/>
            <person name="Liao Q."/>
            <person name="Li Y."/>
            <person name="Zhou Q."/>
            <person name="Bi G."/>
            <person name="Li C."/>
            <person name="Du R."/>
            <person name="Wang X."/>
            <person name="Sun T."/>
            <person name="Guo L."/>
            <person name="Liang H."/>
            <person name="Lu P."/>
            <person name="Wu Y."/>
            <person name="Zhang Z."/>
            <person name="Ro D.K."/>
            <person name="Shang Y."/>
            <person name="Huang S."/>
            <person name="Yan J."/>
        </authorList>
    </citation>
    <scope>NUCLEOTIDE SEQUENCE [LARGE SCALE GENOMIC DNA]</scope>
    <source>
        <strain evidence="1">Ta-2019</strain>
    </source>
</reference>
<name>A0AA38CI32_TAXCH</name>
<feature type="non-terminal residue" evidence="1">
    <location>
        <position position="1"/>
    </location>
</feature>
<dbReference type="EMBL" id="JAHRHJ020000011">
    <property type="protein sequence ID" value="KAH9296579.1"/>
    <property type="molecule type" value="Genomic_DNA"/>
</dbReference>
<protein>
    <submittedName>
        <fullName evidence="1">Uncharacterized protein</fullName>
    </submittedName>
</protein>
<dbReference type="Proteomes" id="UP000824469">
    <property type="component" value="Unassembled WGS sequence"/>
</dbReference>
<evidence type="ECO:0000313" key="1">
    <source>
        <dbReference type="EMBL" id="KAH9296579.1"/>
    </source>
</evidence>
<feature type="non-terminal residue" evidence="1">
    <location>
        <position position="75"/>
    </location>
</feature>
<sequence length="75" mass="8908">VSNALVNVSAEVVWRNIDKFSTIRELMEDNKYKIAKLEHLKSEKEREQTKNESFVSMVEDISDYILKERPHLEQK</sequence>
<accession>A0AA38CI32</accession>
<evidence type="ECO:0000313" key="2">
    <source>
        <dbReference type="Proteomes" id="UP000824469"/>
    </source>
</evidence>
<dbReference type="AlphaFoldDB" id="A0AA38CI32"/>
<keyword evidence="2" id="KW-1185">Reference proteome</keyword>